<dbReference type="FunFam" id="1.10.1200.10:FF:000005">
    <property type="entry name" value="Nonribosomal peptide synthetase 1"/>
    <property type="match status" value="2"/>
</dbReference>
<dbReference type="InterPro" id="IPR036736">
    <property type="entry name" value="ACP-like_sf"/>
</dbReference>
<dbReference type="NCBIfam" id="NF003417">
    <property type="entry name" value="PRK04813.1"/>
    <property type="match status" value="2"/>
</dbReference>
<feature type="domain" description="Carrier" evidence="4">
    <location>
        <begin position="1039"/>
        <end position="1114"/>
    </location>
</feature>
<evidence type="ECO:0000256" key="3">
    <source>
        <dbReference type="ARBA" id="ARBA00022553"/>
    </source>
</evidence>
<dbReference type="InterPro" id="IPR023213">
    <property type="entry name" value="CAT-like_dom_sf"/>
</dbReference>
<dbReference type="GO" id="GO:0043041">
    <property type="term" value="P:amino acid activation for nonribosomal peptide biosynthetic process"/>
    <property type="evidence" value="ECO:0007669"/>
    <property type="project" value="TreeGrafter"/>
</dbReference>
<dbReference type="InterPro" id="IPR010071">
    <property type="entry name" value="AA_adenyl_dom"/>
</dbReference>
<dbReference type="EMBL" id="CP059734">
    <property type="protein sequence ID" value="WDE09277.1"/>
    <property type="molecule type" value="Genomic_DNA"/>
</dbReference>
<name>A0AAE9ZAY3_9GAMM</name>
<comment type="cofactor">
    <cofactor evidence="1">
        <name>pantetheine 4'-phosphate</name>
        <dbReference type="ChEBI" id="CHEBI:47942"/>
    </cofactor>
</comment>
<dbReference type="SUPFAM" id="SSF47336">
    <property type="entry name" value="ACP-like"/>
    <property type="match status" value="2"/>
</dbReference>
<dbReference type="NCBIfam" id="TIGR01733">
    <property type="entry name" value="AA-adenyl-dom"/>
    <property type="match status" value="2"/>
</dbReference>
<dbReference type="CDD" id="cd19531">
    <property type="entry name" value="LCL_NRPS-like"/>
    <property type="match status" value="2"/>
</dbReference>
<evidence type="ECO:0000313" key="5">
    <source>
        <dbReference type="EMBL" id="WDE09277.1"/>
    </source>
</evidence>
<dbReference type="InterPro" id="IPR020806">
    <property type="entry name" value="PKS_PP-bd"/>
</dbReference>
<dbReference type="InterPro" id="IPR020845">
    <property type="entry name" value="AMP-binding_CS"/>
</dbReference>
<dbReference type="Proteomes" id="UP000032352">
    <property type="component" value="Chromosome pTvir"/>
</dbReference>
<dbReference type="Gene3D" id="3.30.300.30">
    <property type="match status" value="2"/>
</dbReference>
<dbReference type="Pfam" id="PF18563">
    <property type="entry name" value="TubC_N"/>
    <property type="match status" value="1"/>
</dbReference>
<dbReference type="PROSITE" id="PS00455">
    <property type="entry name" value="AMP_BINDING"/>
    <property type="match status" value="2"/>
</dbReference>
<dbReference type="FunFam" id="3.40.50.980:FF:000001">
    <property type="entry name" value="Non-ribosomal peptide synthetase"/>
    <property type="match status" value="1"/>
</dbReference>
<dbReference type="KEGG" id="tvd:SG34_031430"/>
<protein>
    <submittedName>
        <fullName evidence="5">Non-ribosomal peptide synthetase</fullName>
    </submittedName>
</protein>
<dbReference type="InterPro" id="IPR041464">
    <property type="entry name" value="TubC_N"/>
</dbReference>
<gene>
    <name evidence="5" type="ORF">SG34_031430</name>
</gene>
<dbReference type="Gene3D" id="3.40.50.1820">
    <property type="entry name" value="alpha/beta hydrolase"/>
    <property type="match status" value="1"/>
</dbReference>
<feature type="domain" description="Carrier" evidence="4">
    <location>
        <begin position="2110"/>
        <end position="2185"/>
    </location>
</feature>
<dbReference type="Pfam" id="PF00975">
    <property type="entry name" value="Thioesterase"/>
    <property type="match status" value="1"/>
</dbReference>
<dbReference type="InterPro" id="IPR025110">
    <property type="entry name" value="AMP-bd_C"/>
</dbReference>
<dbReference type="InterPro" id="IPR045851">
    <property type="entry name" value="AMP-bd_C_sf"/>
</dbReference>
<dbReference type="SUPFAM" id="SSF56801">
    <property type="entry name" value="Acetyl-CoA synthetase-like"/>
    <property type="match status" value="2"/>
</dbReference>
<dbReference type="InterPro" id="IPR042099">
    <property type="entry name" value="ANL_N_sf"/>
</dbReference>
<dbReference type="Gene3D" id="3.40.50.980">
    <property type="match status" value="2"/>
</dbReference>
<dbReference type="GO" id="GO:0031177">
    <property type="term" value="F:phosphopantetheine binding"/>
    <property type="evidence" value="ECO:0007669"/>
    <property type="project" value="InterPro"/>
</dbReference>
<reference evidence="5 6" key="2">
    <citation type="journal article" date="2022" name="Mar. Drugs">
        <title>Bioassay-Guided Fractionation Leads to the Detection of Cholic Acid Generated by the Rare Thalassomonas sp.</title>
        <authorList>
            <person name="Pheiffer F."/>
            <person name="Schneider Y.K."/>
            <person name="Hansen E.H."/>
            <person name="Andersen J.H."/>
            <person name="Isaksson J."/>
            <person name="Busche T."/>
            <person name="R C."/>
            <person name="Kalinowski J."/>
            <person name="Zyl L.V."/>
            <person name="Trindade M."/>
        </authorList>
    </citation>
    <scope>NUCLEOTIDE SEQUENCE [LARGE SCALE GENOMIC DNA]</scope>
    <source>
        <strain evidence="5 6">XOM25</strain>
    </source>
</reference>
<dbReference type="Gene3D" id="1.10.10.1830">
    <property type="entry name" value="Non-ribosomal peptide synthase, adenylation domain"/>
    <property type="match status" value="1"/>
</dbReference>
<dbReference type="InterPro" id="IPR009081">
    <property type="entry name" value="PP-bd_ACP"/>
</dbReference>
<dbReference type="InterPro" id="IPR006162">
    <property type="entry name" value="Ppantetheine_attach_site"/>
</dbReference>
<keyword evidence="2" id="KW-0596">Phosphopantetheine</keyword>
<organism evidence="5 6">
    <name type="scientific">Thalassomonas viridans</name>
    <dbReference type="NCBI Taxonomy" id="137584"/>
    <lineage>
        <taxon>Bacteria</taxon>
        <taxon>Pseudomonadati</taxon>
        <taxon>Pseudomonadota</taxon>
        <taxon>Gammaproteobacteria</taxon>
        <taxon>Alteromonadales</taxon>
        <taxon>Colwelliaceae</taxon>
        <taxon>Thalassomonas</taxon>
    </lineage>
</organism>
<dbReference type="InterPro" id="IPR001031">
    <property type="entry name" value="Thioesterase"/>
</dbReference>
<dbReference type="InterPro" id="IPR000873">
    <property type="entry name" value="AMP-dep_synth/lig_dom"/>
</dbReference>
<dbReference type="Pfam" id="PF00668">
    <property type="entry name" value="Condensation"/>
    <property type="match status" value="2"/>
</dbReference>
<proteinExistence type="predicted"/>
<dbReference type="SUPFAM" id="SSF52777">
    <property type="entry name" value="CoA-dependent acyltransferases"/>
    <property type="match status" value="4"/>
</dbReference>
<dbReference type="FunFam" id="3.30.300.30:FF:000015">
    <property type="entry name" value="Nonribosomal peptide synthase SidD"/>
    <property type="match status" value="1"/>
</dbReference>
<keyword evidence="6" id="KW-1185">Reference proteome</keyword>
<dbReference type="SMART" id="SM00823">
    <property type="entry name" value="PKS_PP"/>
    <property type="match status" value="2"/>
</dbReference>
<keyword evidence="3" id="KW-0597">Phosphoprotein</keyword>
<dbReference type="PROSITE" id="PS00012">
    <property type="entry name" value="PHOSPHOPANTETHEINE"/>
    <property type="match status" value="2"/>
</dbReference>
<dbReference type="InterPro" id="IPR001242">
    <property type="entry name" value="Condensation_dom"/>
</dbReference>
<dbReference type="CDD" id="cd05930">
    <property type="entry name" value="A_NRPS"/>
    <property type="match status" value="2"/>
</dbReference>
<dbReference type="PROSITE" id="PS50075">
    <property type="entry name" value="CARRIER"/>
    <property type="match status" value="2"/>
</dbReference>
<dbReference type="RefSeq" id="WP_044837583.1">
    <property type="nucleotide sequence ID" value="NZ_CP059734.1"/>
</dbReference>
<dbReference type="Gene3D" id="3.40.50.12780">
    <property type="entry name" value="N-terminal domain of ligase-like"/>
    <property type="match status" value="1"/>
</dbReference>
<dbReference type="GO" id="GO:0003824">
    <property type="term" value="F:catalytic activity"/>
    <property type="evidence" value="ECO:0007669"/>
    <property type="project" value="InterPro"/>
</dbReference>
<dbReference type="Gene3D" id="3.30.559.30">
    <property type="entry name" value="Nonribosomal peptide synthetase, condensation domain"/>
    <property type="match status" value="2"/>
</dbReference>
<dbReference type="Gene3D" id="2.30.38.10">
    <property type="entry name" value="Luciferase, Domain 3"/>
    <property type="match status" value="1"/>
</dbReference>
<dbReference type="PANTHER" id="PTHR45527:SF1">
    <property type="entry name" value="FATTY ACID SYNTHASE"/>
    <property type="match status" value="1"/>
</dbReference>
<dbReference type="Gene3D" id="3.30.559.10">
    <property type="entry name" value="Chloramphenicol acetyltransferase-like domain"/>
    <property type="match status" value="2"/>
</dbReference>
<dbReference type="SUPFAM" id="SSF53474">
    <property type="entry name" value="alpha/beta-Hydrolases"/>
    <property type="match status" value="1"/>
</dbReference>
<dbReference type="InterPro" id="IPR029058">
    <property type="entry name" value="AB_hydrolase_fold"/>
</dbReference>
<reference evidence="5 6" key="1">
    <citation type="journal article" date="2015" name="Genome Announc.">
        <title>Draft Genome Sequences of Marine Isolates of Thalassomonas viridans and Thalassomonas actiniarum.</title>
        <authorList>
            <person name="Olonade I."/>
            <person name="van Zyl L.J."/>
            <person name="Trindade M."/>
        </authorList>
    </citation>
    <scope>NUCLEOTIDE SEQUENCE [LARGE SCALE GENOMIC DNA]</scope>
    <source>
        <strain evidence="5 6">XOM25</strain>
    </source>
</reference>
<evidence type="ECO:0000259" key="4">
    <source>
        <dbReference type="PROSITE" id="PS50075"/>
    </source>
</evidence>
<sequence>MVENILAAASQAGVALFLADDKLKFKAKKGALDAQLKAQIAANKDAIIAHLKKQPPAPSQGKTDEHLHPLSYNQRSLWFLNQLHKDSLGQYNIPCVYELNGALDSQAFISAIEQVIERHQILRTNFIEQDNQVSQRIQKSLKISRRIRDLSAVAGNQQEMVAQIIAEESARPFDLANDPLIRVSLLRLSDEAMVVLFVFHHIVFDGWSVQIFTSELTELYTSLVQQRASTLQPLPIQFSDYVRWQHQQLSSDKLSPHLDYWLEQLRDAPAVHRLPLDKSRPTQQSFAGASLARTMETEALGRIHDFCRELGINANIFFYGLFSLYLGRLSGSRDIVLGSPVSGRERRELEPLIGYFVNTLVLRQKWSDNLSLGQFLQQSKDILFDAFAHSVVPLDLLVDKLQPKRSLSFSPVFQITYSYKNIGQTGTGAHNGLSITPRTSAMTTSKFDLGLSVSLVDGGAQLSWNYNTSLFSEQTIAGYADGFIHFIGQALAGPQQDINALSMVSPAQALLLESWNQTDSPGDGDTSILDVFEQHAATSPRQLAACDGSRSLTYGQLAEATDKLACYLIEQGLEQEQVVAICLPRNINWLVAIIAVLKAGGAYTPIAAELNPDRMAFIVEDTRALMMISQTCVPLPAKLGAKVLCLDELPEQMPAANRQQLQQRRQLFSPRQLAYIIYTSGSTGKPKGVMIEHASLMNLLSAMATQFAIEKHSRCSWWSGVAFDVSVIELFMPVYIGGSVHVIDEASRLQPELLFAWMAGAGIQHSYLHAAHIEAMTDYVEKADAPGLALRSMLVGVEPIQAAKLAALTRALPGLTVVNGYGPTETSVCATAFTYRHGMTMPEQKIVPIGKALANYRLYVLDENLQPCPVGVTGGLYIGGAGLARGYLNRETLTRENFIASDYGRLYRTGDQVRFLPSGDLMFVGRLDNQVKVRGFRIELGEVESALSQLACVRENAVLVRGEDGDKYLAAYIQAQPGPEQSEAQLIAGIKAKLKELLPHYMIPGVFMLLAEMPKTLNDKIDTRRLAEMAIQSDDAVVAPETDSEKVLTRIWQNVLKRQDISITANFFELGGHSLLATRVVTAVAHEFDKKISVKDIFEFGQIRQLAAHIDTLALMKNTGIPRQPSGGLFPLSPPQLSLWLIDQLEENSIHYNMPHSTTLIGPLNFDALQQAMNAIVARHEILQGNIVLAGNEPKIKLTPVERVPIGFSDLSALADREDKLKAAIRQNAARPFDLHADALIRCHVYKMSAQEHVFSFVMHHIVSDGWSMNILSRELSELYNAFSGGKENPLPELPIQYVDYSTWAKMDEQQARLERSRQFWLQQLKDMPKVHNLPLAAKRPKEQVLTGKLLQQQLDEQLLSRLYRLVKANNSSLFIVLQSVFTILVSRWSNENDIVLGTPSAGRSYQDVEGLVGYFVNVLLLRNKLDHGKSFVELLAQFKQTTMDALEHQDMPFYNLVAELNPERSLGYSPLFQLSFALQNMELSGFTFDELKPKDMTLPKTSYLACRREGVPCRFDLEVTASEVNGKLNIVWLYADGLFEDRVIETMAENYLHLLAYFVEEFEKPICQAPLSPPVKCPNTPEGSRERETPAKHVMVHFSELVAAQPQALALEDENRTYSYGELQDKVNALAHSLLAADVRPGQVIGVYSHRSIEAVTAVLAIWQLGCVFLPLDPSYPNSRLEHMVRDCAADRILVDESLLDTCHFPQELCVPLTRTHAPGETLPGTGYLEAGHPAYVIYTSGSTGKAKGVKVGHEQVSAYRDSVLSTYGGRGGKKVFGISSISFDIFIEELVLSLFSGGALLVVDNAAELSADKFWRLAGKHHIDIATLPTAYYHYLCADIKASHAAVARDQLTGVILGGEAMQVQALQAWQQQVGDKVKVWNTYGPTECTVVATAFEASRFTANGRQSIPIGRPLPHMQAYVLDRYGHVCPDGMVGELYLGGTGVALGYLNNPEQNALRFVSNQIAPGQGPLLYRTGDLVRMAEDGQLEFIARVDHQVKIRGFRVEPAEVELNLAQQEQVHNAIVLADRDSQGNNQLLAFIVPEAMPGDVNKYKAALRDTLLGLLPPYMLPQRMIILDKLPLTVNGKLDKTALLKLKNHQDEHLQLELAADILEVRLSAIWRRLLGLSQVDVTDSFFALGGHSLLAMTLLNEVNQAFNRRLTVRTLFSHQSIRAFANYLREEQDEHACPQALIPLQPGEDNAATLVLIHGIDGDALAFRELVQAIPAEMKVVALQSVTEDKQASLVQLANSYLQALTQQHRGPLILAGWSMGGIVGYEMYRQRREQGYQDDLLIMLDSFAPSDTVAGTWQQSMKLFARSLGISGYSRDNLAEIPRDEDTALDLLFTFVKQQFPGTALNRQTLASRWQDMRTNEQRLTDYKIKPVPGAAQLIMAGAQQANALESGWRGLLAELDITVIDEADHYTLVKQPYAGKVAEKIAAIYQQSRQAVSAQ</sequence>
<dbReference type="InterPro" id="IPR044894">
    <property type="entry name" value="TubC_N_sf"/>
</dbReference>
<dbReference type="Gene3D" id="1.10.1200.10">
    <property type="entry name" value="ACP-like"/>
    <property type="match status" value="2"/>
</dbReference>
<dbReference type="PANTHER" id="PTHR45527">
    <property type="entry name" value="NONRIBOSOMAL PEPTIDE SYNTHETASE"/>
    <property type="match status" value="1"/>
</dbReference>
<evidence type="ECO:0000256" key="2">
    <source>
        <dbReference type="ARBA" id="ARBA00022450"/>
    </source>
</evidence>
<evidence type="ECO:0000256" key="1">
    <source>
        <dbReference type="ARBA" id="ARBA00001957"/>
    </source>
</evidence>
<evidence type="ECO:0000313" key="6">
    <source>
        <dbReference type="Proteomes" id="UP000032352"/>
    </source>
</evidence>
<dbReference type="Pfam" id="PF00550">
    <property type="entry name" value="PP-binding"/>
    <property type="match status" value="2"/>
</dbReference>
<dbReference type="GO" id="GO:0005737">
    <property type="term" value="C:cytoplasm"/>
    <property type="evidence" value="ECO:0007669"/>
    <property type="project" value="TreeGrafter"/>
</dbReference>
<dbReference type="GO" id="GO:0044550">
    <property type="term" value="P:secondary metabolite biosynthetic process"/>
    <property type="evidence" value="ECO:0007669"/>
    <property type="project" value="TreeGrafter"/>
</dbReference>
<dbReference type="Pfam" id="PF13193">
    <property type="entry name" value="AMP-binding_C"/>
    <property type="match status" value="1"/>
</dbReference>
<accession>A0AAE9ZAY3</accession>
<dbReference type="Pfam" id="PF00501">
    <property type="entry name" value="AMP-binding"/>
    <property type="match status" value="2"/>
</dbReference>